<dbReference type="SUPFAM" id="SSF158702">
    <property type="entry name" value="Sec63 N-terminal domain-like"/>
    <property type="match status" value="1"/>
</dbReference>
<dbReference type="GO" id="GO:0003723">
    <property type="term" value="F:RNA binding"/>
    <property type="evidence" value="ECO:0007669"/>
    <property type="project" value="TreeGrafter"/>
</dbReference>
<feature type="transmembrane region" description="Helical" evidence="9">
    <location>
        <begin position="238"/>
        <end position="260"/>
    </location>
</feature>
<dbReference type="Gene3D" id="2.60.40.150">
    <property type="entry name" value="C2 domain"/>
    <property type="match status" value="1"/>
</dbReference>
<reference evidence="11" key="2">
    <citation type="submission" date="2021-05" db="EMBL/GenBank/DDBJ databases">
        <authorList>
            <person name="Pain A."/>
        </authorList>
    </citation>
    <scope>NUCLEOTIDE SEQUENCE</scope>
    <source>
        <strain evidence="11">1802A</strain>
    </source>
</reference>
<evidence type="ECO:0000259" key="10">
    <source>
        <dbReference type="PROSITE" id="PS50076"/>
    </source>
</evidence>
<evidence type="ECO:0000256" key="2">
    <source>
        <dbReference type="ARBA" id="ARBA00022448"/>
    </source>
</evidence>
<dbReference type="InterPro" id="IPR036869">
    <property type="entry name" value="J_dom_sf"/>
</dbReference>
<dbReference type="InterPro" id="IPR014756">
    <property type="entry name" value="Ig_E-set"/>
</dbReference>
<evidence type="ECO:0000313" key="11">
    <source>
        <dbReference type="EMBL" id="KAK1939576.1"/>
    </source>
</evidence>
<keyword evidence="2" id="KW-0813">Transport</keyword>
<dbReference type="PRINTS" id="PR00625">
    <property type="entry name" value="JDOMAIN"/>
</dbReference>
<dbReference type="AlphaFoldDB" id="A0AAD9LKE5"/>
<evidence type="ECO:0000256" key="5">
    <source>
        <dbReference type="ARBA" id="ARBA00022927"/>
    </source>
</evidence>
<dbReference type="Gene3D" id="1.10.3380.10">
    <property type="entry name" value="Sec63 N-terminal domain-like domain"/>
    <property type="match status" value="1"/>
</dbReference>
<feature type="transmembrane region" description="Helical" evidence="9">
    <location>
        <begin position="23"/>
        <end position="46"/>
    </location>
</feature>
<dbReference type="Pfam" id="PF00226">
    <property type="entry name" value="DnaJ"/>
    <property type="match status" value="1"/>
</dbReference>
<evidence type="ECO:0000256" key="3">
    <source>
        <dbReference type="ARBA" id="ARBA00022692"/>
    </source>
</evidence>
<comment type="caution">
    <text evidence="11">The sequence shown here is derived from an EMBL/GenBank/DDBJ whole genome shotgun (WGS) entry which is preliminary data.</text>
</comment>
<dbReference type="Pfam" id="PF02889">
    <property type="entry name" value="Sec63"/>
    <property type="match status" value="1"/>
</dbReference>
<dbReference type="InterPro" id="IPR001623">
    <property type="entry name" value="DnaJ_domain"/>
</dbReference>
<dbReference type="GO" id="GO:0006620">
    <property type="term" value="P:post-translational protein targeting to endoplasmic reticulum membrane"/>
    <property type="evidence" value="ECO:0007669"/>
    <property type="project" value="TreeGrafter"/>
</dbReference>
<gene>
    <name evidence="11" type="ORF">X943_001237</name>
</gene>
<keyword evidence="6 9" id="KW-1133">Transmembrane helix</keyword>
<dbReference type="SUPFAM" id="SSF46565">
    <property type="entry name" value="Chaperone J-domain"/>
    <property type="match status" value="1"/>
</dbReference>
<organism evidence="11 12">
    <name type="scientific">Babesia divergens</name>
    <dbReference type="NCBI Taxonomy" id="32595"/>
    <lineage>
        <taxon>Eukaryota</taxon>
        <taxon>Sar</taxon>
        <taxon>Alveolata</taxon>
        <taxon>Apicomplexa</taxon>
        <taxon>Aconoidasida</taxon>
        <taxon>Piroplasmida</taxon>
        <taxon>Babesiidae</taxon>
        <taxon>Babesia</taxon>
    </lineage>
</organism>
<protein>
    <submittedName>
        <fullName evidence="11">DnaJ domain containing protein</fullName>
    </submittedName>
</protein>
<dbReference type="InterPro" id="IPR035892">
    <property type="entry name" value="C2_domain_sf"/>
</dbReference>
<keyword evidence="7 9" id="KW-0472">Membrane</keyword>
<feature type="domain" description="J" evidence="10">
    <location>
        <begin position="148"/>
        <end position="213"/>
    </location>
</feature>
<name>A0AAD9LKE5_BABDI</name>
<dbReference type="InterPro" id="IPR004179">
    <property type="entry name" value="Sec63-dom"/>
</dbReference>
<sequence length="631" mass="72455">MSQFHETFTRASRKDPLLSYDDFASRVFTSGFLVCFLLPITVYCFYQWTGPKRNGLASKYKLCDVHVERKNQRCFHCGCSQCRSRREAEKNRRFALEDYMSFSRVAQVLALAFLWWLVFYLIKGEFGRSRWLSQCSGIDVSQNIKKFDPFEYLGVPSGASKKEIQKAYRHMSLRYHPDRNPNDPEAAAHFILITKAYKTLTNDKFRQNYERYGNPDGPGMMKIGIGLPRFLVDVSNQVLILSLFFIVLLIVIPGVFFYYYRSQKLYTAMGVRLETLQLIYYTISENTRQKALPEIYSCATECSTVQSNPDDEVVLRKFLDDVGDFKRKNVTKETLRNFVVLLCHLNRNTELPPQLQKAQAEILKYSILITQCMLDVAMCRRWMITAKSIVEFRRCLIQGLTGRRDAYLQIPHLTEESIGHIQRSKSGAKSVSEYIALPMESKKGLVGMSEGQIADIAAFCQFIPKVELTVDVYVNDATDICVGDLMTIEIKITRLNMPEDCALMGPVHAPHFPWVKYEEWIILLSHGEQEDKLLAFTLSSSRERVIVEKISILAERPGKHSVLVTAMSDSYFDCDQTTRVEFVVKVPTESTEFKIHPEDIALDNEPTALGRMLGDLLGEDDSEEEEEVMDD</sequence>
<accession>A0AAD9LKE5</accession>
<dbReference type="EMBL" id="JAHBMH010000007">
    <property type="protein sequence ID" value="KAK1939576.1"/>
    <property type="molecule type" value="Genomic_DNA"/>
</dbReference>
<dbReference type="GO" id="GO:0031207">
    <property type="term" value="C:Sec62/Sec63 complex"/>
    <property type="evidence" value="ECO:0007669"/>
    <property type="project" value="TreeGrafter"/>
</dbReference>
<evidence type="ECO:0000256" key="1">
    <source>
        <dbReference type="ARBA" id="ARBA00004477"/>
    </source>
</evidence>
<dbReference type="PANTHER" id="PTHR24075">
    <property type="entry name" value="SEC63 DOMAIN-CONTAINING"/>
    <property type="match status" value="1"/>
</dbReference>
<keyword evidence="4" id="KW-0256">Endoplasmic reticulum</keyword>
<dbReference type="PANTHER" id="PTHR24075:SF0">
    <property type="entry name" value="TRANSLOCATION PROTEIN SEC63 HOMOLOG"/>
    <property type="match status" value="1"/>
</dbReference>
<evidence type="ECO:0000256" key="7">
    <source>
        <dbReference type="ARBA" id="ARBA00023136"/>
    </source>
</evidence>
<keyword evidence="5" id="KW-0653">Protein transport</keyword>
<evidence type="ECO:0000256" key="4">
    <source>
        <dbReference type="ARBA" id="ARBA00022824"/>
    </source>
</evidence>
<comment type="subcellular location">
    <subcellularLocation>
        <location evidence="1">Endoplasmic reticulum membrane</location>
        <topology evidence="1">Multi-pass membrane protein</topology>
    </subcellularLocation>
</comment>
<evidence type="ECO:0000256" key="8">
    <source>
        <dbReference type="ARBA" id="ARBA00023186"/>
    </source>
</evidence>
<dbReference type="GO" id="GO:0006614">
    <property type="term" value="P:SRP-dependent cotranslational protein targeting to membrane"/>
    <property type="evidence" value="ECO:0007669"/>
    <property type="project" value="TreeGrafter"/>
</dbReference>
<evidence type="ECO:0000256" key="6">
    <source>
        <dbReference type="ARBA" id="ARBA00022989"/>
    </source>
</evidence>
<dbReference type="GO" id="GO:0008320">
    <property type="term" value="F:protein transmembrane transporter activity"/>
    <property type="evidence" value="ECO:0007669"/>
    <property type="project" value="TreeGrafter"/>
</dbReference>
<feature type="transmembrane region" description="Helical" evidence="9">
    <location>
        <begin position="102"/>
        <end position="122"/>
    </location>
</feature>
<keyword evidence="8" id="KW-0143">Chaperone</keyword>
<dbReference type="CDD" id="cd06257">
    <property type="entry name" value="DnaJ"/>
    <property type="match status" value="1"/>
</dbReference>
<keyword evidence="3 9" id="KW-0812">Transmembrane</keyword>
<dbReference type="Gene3D" id="1.10.150.20">
    <property type="entry name" value="5' to 3' exonuclease, C-terminal subdomain"/>
    <property type="match status" value="1"/>
</dbReference>
<dbReference type="PROSITE" id="PS50076">
    <property type="entry name" value="DNAJ_2"/>
    <property type="match status" value="1"/>
</dbReference>
<dbReference type="Proteomes" id="UP001195914">
    <property type="component" value="Unassembled WGS sequence"/>
</dbReference>
<proteinExistence type="predicted"/>
<dbReference type="SUPFAM" id="SSF81296">
    <property type="entry name" value="E set domains"/>
    <property type="match status" value="1"/>
</dbReference>
<dbReference type="SMART" id="SM00271">
    <property type="entry name" value="DnaJ"/>
    <property type="match status" value="1"/>
</dbReference>
<dbReference type="SMART" id="SM00973">
    <property type="entry name" value="Sec63"/>
    <property type="match status" value="1"/>
</dbReference>
<keyword evidence="12" id="KW-1185">Reference proteome</keyword>
<evidence type="ECO:0000313" key="12">
    <source>
        <dbReference type="Proteomes" id="UP001195914"/>
    </source>
</evidence>
<evidence type="ECO:0000256" key="9">
    <source>
        <dbReference type="SAM" id="Phobius"/>
    </source>
</evidence>
<reference evidence="11" key="1">
    <citation type="journal article" date="2014" name="Nucleic Acids Res.">
        <title>The evolutionary dynamics of variant antigen genes in Babesia reveal a history of genomic innovation underlying host-parasite interaction.</title>
        <authorList>
            <person name="Jackson A.P."/>
            <person name="Otto T.D."/>
            <person name="Darby A."/>
            <person name="Ramaprasad A."/>
            <person name="Xia D."/>
            <person name="Echaide I.E."/>
            <person name="Farber M."/>
            <person name="Gahlot S."/>
            <person name="Gamble J."/>
            <person name="Gupta D."/>
            <person name="Gupta Y."/>
            <person name="Jackson L."/>
            <person name="Malandrin L."/>
            <person name="Malas T.B."/>
            <person name="Moussa E."/>
            <person name="Nair M."/>
            <person name="Reid A.J."/>
            <person name="Sanders M."/>
            <person name="Sharma J."/>
            <person name="Tracey A."/>
            <person name="Quail M.A."/>
            <person name="Weir W."/>
            <person name="Wastling J.M."/>
            <person name="Hall N."/>
            <person name="Willadsen P."/>
            <person name="Lingelbach K."/>
            <person name="Shiels B."/>
            <person name="Tait A."/>
            <person name="Berriman M."/>
            <person name="Allred D.R."/>
            <person name="Pain A."/>
        </authorList>
    </citation>
    <scope>NUCLEOTIDE SEQUENCE</scope>
    <source>
        <strain evidence="11">1802A</strain>
    </source>
</reference>
<dbReference type="Gene3D" id="1.10.287.110">
    <property type="entry name" value="DnaJ domain"/>
    <property type="match status" value="1"/>
</dbReference>